<evidence type="ECO:0000313" key="6">
    <source>
        <dbReference type="EMBL" id="KAF7169435.1"/>
    </source>
</evidence>
<dbReference type="SMART" id="SM00939">
    <property type="entry name" value="PepX_C"/>
    <property type="match status" value="1"/>
</dbReference>
<gene>
    <name evidence="5" type="ORF">CNMCM5793_009086</name>
    <name evidence="6" type="ORF">CNMCM6106_004340</name>
</gene>
<dbReference type="Pfam" id="PF02129">
    <property type="entry name" value="Peptidase_S15"/>
    <property type="match status" value="1"/>
</dbReference>
<dbReference type="InterPro" id="IPR029058">
    <property type="entry name" value="AB_hydrolase_fold"/>
</dbReference>
<dbReference type="InterPro" id="IPR013736">
    <property type="entry name" value="Xaa-Pro_dipept_C"/>
</dbReference>
<dbReference type="Gene3D" id="1.10.3020.20">
    <property type="match status" value="1"/>
</dbReference>
<dbReference type="GO" id="GO:0000272">
    <property type="term" value="P:polysaccharide catabolic process"/>
    <property type="evidence" value="ECO:0007669"/>
    <property type="project" value="UniProtKB-KW"/>
</dbReference>
<comment type="caution">
    <text evidence="5">The sequence shown here is derived from an EMBL/GenBank/DDBJ whole genome shotgun (WGS) entry which is preliminary data.</text>
</comment>
<dbReference type="InterPro" id="IPR050585">
    <property type="entry name" value="Xaa-Pro_dipeptidyl-ppase/CocE"/>
</dbReference>
<dbReference type="InterPro" id="IPR000383">
    <property type="entry name" value="Xaa-Pro-like_dom"/>
</dbReference>
<dbReference type="InterPro" id="IPR005674">
    <property type="entry name" value="CocE/Ser_esterase"/>
</dbReference>
<sequence length="574" mass="64253">MAATQSPTHISHLGQMMPFQKALGPKVMFPDFDPSPRRFIDQGMEIECNHSIKARDGVDLRADIYLPEKRPSKARFPVVLAITPYGKQNPIDLSQLPSDREFNPGFDGVNFSKYTIFEGSDPAFWTKQGFAFVAVDSRGSYASGGTFLPFLTKDIGCDAYDVIEYLGTQPWSNGSVGMIGASALGVVQWHAASLRPPHLSGIIIQDGFTDFYREVAFKGGILHPNFLEGVNKIYLAHGNAEGSAILDLLRACEEHPYDDEFWQLFRPEVEKITCPVYLISSLADNGVHTPGSIRGFLAIQSSQKYMELHPYLKWEWQLTAESLERQVAFFNHVLDGPDRKSAASVESWPPVRLHITEKHYAGSWRSENEFPIARTKRTRFFLGRDNRLSDASVVGTDSVTYDARTGSATWQTTFSSSTEITGTCRLHLGFSISAGSDADLFVTIQKLDREGNMVYFPYHSFINDGYVAWGWLKASRRKLADHAYGDEVAHTFLAQHVELLRPDEKVELDIGIQPSATLFRKGESIRVVVQGRDFNEYSSDCQVPRAGTGCNQGRHTIFLEGSYIELPVVPYKYA</sequence>
<dbReference type="Gene3D" id="2.60.120.260">
    <property type="entry name" value="Galactose-binding domain-like"/>
    <property type="match status" value="1"/>
</dbReference>
<feature type="domain" description="Xaa-Pro dipeptidyl-peptidase C-terminal" evidence="4">
    <location>
        <begin position="327"/>
        <end position="565"/>
    </location>
</feature>
<dbReference type="SUPFAM" id="SSF49785">
    <property type="entry name" value="Galactose-binding domain-like"/>
    <property type="match status" value="1"/>
</dbReference>
<keyword evidence="2" id="KW-0119">Carbohydrate metabolism</keyword>
<dbReference type="OrthoDB" id="2578740at2759"/>
<dbReference type="Pfam" id="PF08530">
    <property type="entry name" value="PepX_C"/>
    <property type="match status" value="1"/>
</dbReference>
<dbReference type="EMBL" id="JACBAD010002044">
    <property type="protein sequence ID" value="KAF7121615.1"/>
    <property type="molecule type" value="Genomic_DNA"/>
</dbReference>
<dbReference type="InterPro" id="IPR008979">
    <property type="entry name" value="Galactose-bd-like_sf"/>
</dbReference>
<organism evidence="5 7">
    <name type="scientific">Aspergillus hiratsukae</name>
    <dbReference type="NCBI Taxonomy" id="1194566"/>
    <lineage>
        <taxon>Eukaryota</taxon>
        <taxon>Fungi</taxon>
        <taxon>Dikarya</taxon>
        <taxon>Ascomycota</taxon>
        <taxon>Pezizomycotina</taxon>
        <taxon>Eurotiomycetes</taxon>
        <taxon>Eurotiomycetidae</taxon>
        <taxon>Eurotiales</taxon>
        <taxon>Aspergillaceae</taxon>
        <taxon>Aspergillus</taxon>
        <taxon>Aspergillus subgen. Fumigati</taxon>
    </lineage>
</organism>
<evidence type="ECO:0000313" key="7">
    <source>
        <dbReference type="Proteomes" id="UP000630445"/>
    </source>
</evidence>
<accession>A0A8H6UEG0</accession>
<evidence type="ECO:0000256" key="1">
    <source>
        <dbReference type="ARBA" id="ARBA00022801"/>
    </source>
</evidence>
<dbReference type="EMBL" id="JACBAF010002037">
    <property type="protein sequence ID" value="KAF7169435.1"/>
    <property type="molecule type" value="Genomic_DNA"/>
</dbReference>
<evidence type="ECO:0000313" key="5">
    <source>
        <dbReference type="EMBL" id="KAF7121615.1"/>
    </source>
</evidence>
<dbReference type="Proteomes" id="UP000662466">
    <property type="component" value="Unassembled WGS sequence"/>
</dbReference>
<dbReference type="AlphaFoldDB" id="A0A8H6UEG0"/>
<dbReference type="PANTHER" id="PTHR43056:SF10">
    <property type="entry name" value="COCE_NOND FAMILY, PUTATIVE (AFU_ORTHOLOGUE AFUA_7G00600)-RELATED"/>
    <property type="match status" value="1"/>
</dbReference>
<dbReference type="Gene3D" id="3.40.50.1820">
    <property type="entry name" value="alpha/beta hydrolase"/>
    <property type="match status" value="1"/>
</dbReference>
<proteinExistence type="predicted"/>
<evidence type="ECO:0000259" key="4">
    <source>
        <dbReference type="SMART" id="SM00939"/>
    </source>
</evidence>
<dbReference type="Proteomes" id="UP000630445">
    <property type="component" value="Unassembled WGS sequence"/>
</dbReference>
<name>A0A8H6UEG0_9EURO</name>
<keyword evidence="7" id="KW-1185">Reference proteome</keyword>
<evidence type="ECO:0000256" key="2">
    <source>
        <dbReference type="ARBA" id="ARBA00023277"/>
    </source>
</evidence>
<dbReference type="GO" id="GO:0008239">
    <property type="term" value="F:dipeptidyl-peptidase activity"/>
    <property type="evidence" value="ECO:0007669"/>
    <property type="project" value="InterPro"/>
</dbReference>
<protein>
    <recommendedName>
        <fullName evidence="4">Xaa-Pro dipeptidyl-peptidase C-terminal domain-containing protein</fullName>
    </recommendedName>
</protein>
<keyword evidence="1" id="KW-0378">Hydrolase</keyword>
<dbReference type="NCBIfam" id="TIGR00976">
    <property type="entry name" value="CocE_NonD"/>
    <property type="match status" value="1"/>
</dbReference>
<evidence type="ECO:0000256" key="3">
    <source>
        <dbReference type="ARBA" id="ARBA00023326"/>
    </source>
</evidence>
<dbReference type="SUPFAM" id="SSF53474">
    <property type="entry name" value="alpha/beta-Hydrolases"/>
    <property type="match status" value="1"/>
</dbReference>
<reference evidence="5" key="1">
    <citation type="submission" date="2020-06" db="EMBL/GenBank/DDBJ databases">
        <title>Draft genome sequences of strains closely related to Aspergillus parafelis and Aspergillus hiratsukae.</title>
        <authorList>
            <person name="Dos Santos R.A.C."/>
            <person name="Rivero-Menendez O."/>
            <person name="Steenwyk J.L."/>
            <person name="Mead M.E."/>
            <person name="Goldman G.H."/>
            <person name="Alastruey-Izquierdo A."/>
            <person name="Rokas A."/>
        </authorList>
    </citation>
    <scope>NUCLEOTIDE SEQUENCE</scope>
    <source>
        <strain evidence="5">CNM-CM5793</strain>
        <strain evidence="6">CNM-CM6106</strain>
    </source>
</reference>
<keyword evidence="3" id="KW-0624">Polysaccharide degradation</keyword>
<dbReference type="PANTHER" id="PTHR43056">
    <property type="entry name" value="PEPTIDASE S9 PROLYL OLIGOPEPTIDASE"/>
    <property type="match status" value="1"/>
</dbReference>